<feature type="transmembrane region" description="Helical" evidence="1">
    <location>
        <begin position="19"/>
        <end position="38"/>
    </location>
</feature>
<dbReference type="EMBL" id="JAEMNV010000003">
    <property type="protein sequence ID" value="MBJ8339493.1"/>
    <property type="molecule type" value="Genomic_DNA"/>
</dbReference>
<accession>A0A934NQD6</accession>
<dbReference type="RefSeq" id="WP_199704239.1">
    <property type="nucleotide sequence ID" value="NZ_JAEMNV010000003.1"/>
</dbReference>
<comment type="caution">
    <text evidence="3">The sequence shown here is derived from an EMBL/GenBank/DDBJ whole genome shotgun (WGS) entry which is preliminary data.</text>
</comment>
<keyword evidence="1" id="KW-1133">Transmembrane helix</keyword>
<dbReference type="Pfam" id="PF19803">
    <property type="entry name" value="DUF6286"/>
    <property type="match status" value="1"/>
</dbReference>
<name>A0A934NQD6_9NOCA</name>
<feature type="domain" description="DUF6286" evidence="2">
    <location>
        <begin position="80"/>
        <end position="174"/>
    </location>
</feature>
<evidence type="ECO:0000313" key="4">
    <source>
        <dbReference type="Proteomes" id="UP000655868"/>
    </source>
</evidence>
<gene>
    <name evidence="3" type="ORF">JGU71_11405</name>
</gene>
<proteinExistence type="predicted"/>
<dbReference type="Proteomes" id="UP000655868">
    <property type="component" value="Unassembled WGS sequence"/>
</dbReference>
<keyword evidence="4" id="KW-1185">Reference proteome</keyword>
<evidence type="ECO:0000256" key="1">
    <source>
        <dbReference type="SAM" id="Phobius"/>
    </source>
</evidence>
<feature type="transmembrane region" description="Helical" evidence="1">
    <location>
        <begin position="70"/>
        <end position="90"/>
    </location>
</feature>
<dbReference type="AlphaFoldDB" id="A0A934NQD6"/>
<keyword evidence="1" id="KW-0472">Membrane</keyword>
<reference evidence="3" key="1">
    <citation type="submission" date="2020-12" db="EMBL/GenBank/DDBJ databases">
        <title>Antrihabitans popcorni sp. nov. and Antrihabitans auranticaus sp. nov., isolated from a larva cave.</title>
        <authorList>
            <person name="Lee S.D."/>
            <person name="Kim I.S."/>
        </authorList>
    </citation>
    <scope>NUCLEOTIDE SEQUENCE</scope>
    <source>
        <strain evidence="3">YC3-6</strain>
    </source>
</reference>
<evidence type="ECO:0000259" key="2">
    <source>
        <dbReference type="Pfam" id="PF19803"/>
    </source>
</evidence>
<evidence type="ECO:0000313" key="3">
    <source>
        <dbReference type="EMBL" id="MBJ8339493.1"/>
    </source>
</evidence>
<keyword evidence="1" id="KW-0812">Transmembrane</keyword>
<protein>
    <recommendedName>
        <fullName evidence="2">DUF6286 domain-containing protein</fullName>
    </recommendedName>
</protein>
<dbReference type="InterPro" id="IPR046253">
    <property type="entry name" value="DUF6286"/>
</dbReference>
<organism evidence="3 4">
    <name type="scientific">Antrihabitans stalagmiti</name>
    <dbReference type="NCBI Taxonomy" id="2799499"/>
    <lineage>
        <taxon>Bacteria</taxon>
        <taxon>Bacillati</taxon>
        <taxon>Actinomycetota</taxon>
        <taxon>Actinomycetes</taxon>
        <taxon>Mycobacteriales</taxon>
        <taxon>Nocardiaceae</taxon>
        <taxon>Antrihabitans</taxon>
    </lineage>
</organism>
<sequence>MTTTGADTKGPREPLARPLAAPFAIIVSGLLIAISVVAGREFFIERDVVDEAPWIRNSFEWLSRITWEGWMLPASIAAVVVGIGLLFVAAKPRARTHFRTAGPLPMWLRPTDVARLSTSAATHVDGVRRAQTTVGRRTAKVEIVTDGRDPATITGAVQTAVTKSFTELAEAPKVLVAIDNSQRR</sequence>